<keyword evidence="3" id="KW-0378">Hydrolase</keyword>
<evidence type="ECO:0000256" key="8">
    <source>
        <dbReference type="PIRSR" id="PIRSR618044-2"/>
    </source>
</evidence>
<keyword evidence="2" id="KW-0732">Signal</keyword>
<evidence type="ECO:0000256" key="4">
    <source>
        <dbReference type="ARBA" id="ARBA00022960"/>
    </source>
</evidence>
<comment type="similarity">
    <text evidence="1 9">Belongs to the peptidase S11 family.</text>
</comment>
<evidence type="ECO:0000256" key="6">
    <source>
        <dbReference type="ARBA" id="ARBA00023316"/>
    </source>
</evidence>
<dbReference type="OrthoDB" id="9791132at2"/>
<dbReference type="PANTHER" id="PTHR21581">
    <property type="entry name" value="D-ALANYL-D-ALANINE CARBOXYPEPTIDASE"/>
    <property type="match status" value="1"/>
</dbReference>
<dbReference type="Gene3D" id="2.30.140.30">
    <property type="match status" value="1"/>
</dbReference>
<dbReference type="STRING" id="1462526.BN990_02075"/>
<dbReference type="GO" id="GO:0071555">
    <property type="term" value="P:cell wall organization"/>
    <property type="evidence" value="ECO:0007669"/>
    <property type="project" value="UniProtKB-KW"/>
</dbReference>
<dbReference type="AlphaFoldDB" id="A0A024QCS7"/>
<reference evidence="12" key="2">
    <citation type="submission" date="2014-05" db="EMBL/GenBank/DDBJ databases">
        <title>Draft genome sequence of Virgibacillus massiliensis Vm-5.</title>
        <authorList>
            <person name="Khelaifia S."/>
            <person name="Croce O."/>
            <person name="Lagier J.C."/>
            <person name="Raoult D."/>
        </authorList>
    </citation>
    <scope>NUCLEOTIDE SEQUENCE [LARGE SCALE GENOMIC DNA]</scope>
    <source>
        <strain evidence="12">Vm-5</strain>
    </source>
</reference>
<keyword evidence="4" id="KW-0133">Cell shape</keyword>
<dbReference type="InterPro" id="IPR001967">
    <property type="entry name" value="Peptidase_S11_N"/>
</dbReference>
<sequence length="371" mass="41888" precursor="true">MRIAIVCIAIFIFSLIFPSIGQADPQVSGRNAVLIEQSTGRVLFEKQAHDKESIASITKIMTAIIAIESGKMQEKAKASRKAIYTEGSSIYLEQGEKMTIKDLVYGLMLRSGNDAAVAISEHIGGSEEGFVYLMNQKAKWLGMDNTHFDNPHGLDSENHYSTAYDMAILMSYAMKNETFQDITGSQTYLSENRTYSWKNKNKLLTQFYEYCTGGKTGYTKKTGRTLVSSAQKDGVNLIAVTLDAPDDWRDHISMFEWGFDNYNMETIAEEEPISYRFSQDTEAKSGYIQHEITYPLRDEEVSQVTNQLYILENAKQREEQIIGKNVFYLNGKQIAETNILQEDHGQDINHQSIIESFLSALQEVTGVSATW</sequence>
<dbReference type="Proteomes" id="UP000028875">
    <property type="component" value="Unassembled WGS sequence"/>
</dbReference>
<evidence type="ECO:0000313" key="11">
    <source>
        <dbReference type="EMBL" id="CDQ39761.1"/>
    </source>
</evidence>
<evidence type="ECO:0000256" key="3">
    <source>
        <dbReference type="ARBA" id="ARBA00022801"/>
    </source>
</evidence>
<evidence type="ECO:0000256" key="5">
    <source>
        <dbReference type="ARBA" id="ARBA00022984"/>
    </source>
</evidence>
<keyword evidence="11" id="KW-0645">Protease</keyword>
<protein>
    <submittedName>
        <fullName evidence="11">D-alanyl-D-alanine carboxypeptidase DacB</fullName>
    </submittedName>
</protein>
<feature type="active site" description="Proton acceptor" evidence="7">
    <location>
        <position position="59"/>
    </location>
</feature>
<dbReference type="InterPro" id="IPR012338">
    <property type="entry name" value="Beta-lactam/transpept-like"/>
</dbReference>
<feature type="active site" evidence="7">
    <location>
        <position position="111"/>
    </location>
</feature>
<dbReference type="GO" id="GO:0008360">
    <property type="term" value="P:regulation of cell shape"/>
    <property type="evidence" value="ECO:0007669"/>
    <property type="project" value="UniProtKB-KW"/>
</dbReference>
<dbReference type="PRINTS" id="PR00725">
    <property type="entry name" value="DADACBPTASE1"/>
</dbReference>
<dbReference type="eggNOG" id="COG1686">
    <property type="taxonomic scope" value="Bacteria"/>
</dbReference>
<evidence type="ECO:0000256" key="2">
    <source>
        <dbReference type="ARBA" id="ARBA00022729"/>
    </source>
</evidence>
<reference evidence="11 12" key="1">
    <citation type="submission" date="2014-03" db="EMBL/GenBank/DDBJ databases">
        <authorList>
            <person name="Urmite Genomes U."/>
        </authorList>
    </citation>
    <scope>NUCLEOTIDE SEQUENCE [LARGE SCALE GENOMIC DNA]</scope>
    <source>
        <strain evidence="11 12">Vm-5</strain>
    </source>
</reference>
<name>A0A024QCS7_9BACI</name>
<accession>A0A024QCS7</accession>
<dbReference type="GO" id="GO:0009252">
    <property type="term" value="P:peptidoglycan biosynthetic process"/>
    <property type="evidence" value="ECO:0007669"/>
    <property type="project" value="UniProtKB-KW"/>
</dbReference>
<evidence type="ECO:0000256" key="9">
    <source>
        <dbReference type="RuleBase" id="RU004016"/>
    </source>
</evidence>
<evidence type="ECO:0000256" key="1">
    <source>
        <dbReference type="ARBA" id="ARBA00007164"/>
    </source>
</evidence>
<proteinExistence type="inferred from homology"/>
<dbReference type="SUPFAM" id="SSF56601">
    <property type="entry name" value="beta-lactamase/transpeptidase-like"/>
    <property type="match status" value="1"/>
</dbReference>
<comment type="caution">
    <text evidence="11">The sequence shown here is derived from an EMBL/GenBank/DDBJ whole genome shotgun (WGS) entry which is preliminary data.</text>
</comment>
<gene>
    <name evidence="11" type="primary">dacB</name>
    <name evidence="11" type="ORF">BN990_02075</name>
</gene>
<keyword evidence="11" id="KW-0121">Carboxypeptidase</keyword>
<evidence type="ECO:0000313" key="12">
    <source>
        <dbReference type="Proteomes" id="UP000028875"/>
    </source>
</evidence>
<keyword evidence="12" id="KW-1185">Reference proteome</keyword>
<dbReference type="RefSeq" id="WP_038243880.1">
    <property type="nucleotide sequence ID" value="NZ_BNER01000002.1"/>
</dbReference>
<evidence type="ECO:0000256" key="7">
    <source>
        <dbReference type="PIRSR" id="PIRSR618044-1"/>
    </source>
</evidence>
<evidence type="ECO:0000259" key="10">
    <source>
        <dbReference type="Pfam" id="PF00768"/>
    </source>
</evidence>
<keyword evidence="5" id="KW-0573">Peptidoglycan synthesis</keyword>
<dbReference type="GO" id="GO:0009002">
    <property type="term" value="F:serine-type D-Ala-D-Ala carboxypeptidase activity"/>
    <property type="evidence" value="ECO:0007669"/>
    <property type="project" value="InterPro"/>
</dbReference>
<feature type="active site" description="Acyl-ester intermediate" evidence="7">
    <location>
        <position position="56"/>
    </location>
</feature>
<dbReference type="EMBL" id="CCDP010000001">
    <property type="protein sequence ID" value="CDQ39761.1"/>
    <property type="molecule type" value="Genomic_DNA"/>
</dbReference>
<dbReference type="Gene3D" id="3.40.710.10">
    <property type="entry name" value="DD-peptidase/beta-lactamase superfamily"/>
    <property type="match status" value="1"/>
</dbReference>
<feature type="binding site" evidence="8">
    <location>
        <position position="215"/>
    </location>
    <ligand>
        <name>substrate</name>
    </ligand>
</feature>
<dbReference type="InterPro" id="IPR018044">
    <property type="entry name" value="Peptidase_S11"/>
</dbReference>
<organism evidence="11 12">
    <name type="scientific">Virgibacillus massiliensis</name>
    <dbReference type="NCBI Taxonomy" id="1462526"/>
    <lineage>
        <taxon>Bacteria</taxon>
        <taxon>Bacillati</taxon>
        <taxon>Bacillota</taxon>
        <taxon>Bacilli</taxon>
        <taxon>Bacillales</taxon>
        <taxon>Bacillaceae</taxon>
        <taxon>Virgibacillus</taxon>
    </lineage>
</organism>
<feature type="domain" description="Peptidase S11 D-alanyl-D-alanine carboxypeptidase A N-terminal" evidence="10">
    <location>
        <begin position="23"/>
        <end position="245"/>
    </location>
</feature>
<dbReference type="Pfam" id="PF00768">
    <property type="entry name" value="Peptidase_S11"/>
    <property type="match status" value="1"/>
</dbReference>
<dbReference type="PANTHER" id="PTHR21581:SF33">
    <property type="entry name" value="D-ALANYL-D-ALANINE CARBOXYPEPTIDASE DACB"/>
    <property type="match status" value="1"/>
</dbReference>
<keyword evidence="6" id="KW-0961">Cell wall biogenesis/degradation</keyword>
<dbReference type="GO" id="GO:0006508">
    <property type="term" value="P:proteolysis"/>
    <property type="evidence" value="ECO:0007669"/>
    <property type="project" value="InterPro"/>
</dbReference>